<dbReference type="RefSeq" id="XP_068369175.1">
    <property type="nucleotide sequence ID" value="XM_068497311.1"/>
</dbReference>
<evidence type="ECO:0000256" key="1">
    <source>
        <dbReference type="ARBA" id="ARBA00004123"/>
    </source>
</evidence>
<feature type="region of interest" description="Disordered" evidence="6">
    <location>
        <begin position="252"/>
        <end position="286"/>
    </location>
</feature>
<feature type="compositionally biased region" description="Acidic residues" evidence="6">
    <location>
        <begin position="382"/>
        <end position="395"/>
    </location>
</feature>
<dbReference type="InterPro" id="IPR006751">
    <property type="entry name" value="TAFII55_prot_cons_reg"/>
</dbReference>
<dbReference type="SMART" id="SM01370">
    <property type="entry name" value="TAFII55_N"/>
    <property type="match status" value="1"/>
</dbReference>
<evidence type="ECO:0000256" key="2">
    <source>
        <dbReference type="ARBA" id="ARBA00009368"/>
    </source>
</evidence>
<protein>
    <recommendedName>
        <fullName evidence="7">TAFII55 protein conserved region domain-containing protein</fullName>
    </recommendedName>
</protein>
<dbReference type="GO" id="GO:0016251">
    <property type="term" value="F:RNA polymerase II general transcription initiation factor activity"/>
    <property type="evidence" value="ECO:0007669"/>
    <property type="project" value="TreeGrafter"/>
</dbReference>
<accession>A0A1J4KXS5</accession>
<dbReference type="Pfam" id="PF04658">
    <property type="entry name" value="TAFII55_N"/>
    <property type="match status" value="1"/>
</dbReference>
<dbReference type="PANTHER" id="PTHR12228">
    <property type="entry name" value="TRANSCRIPTION INITIATION FACTOR TFIID 55 KD SUBUNIT-RELATED"/>
    <property type="match status" value="1"/>
</dbReference>
<dbReference type="GO" id="GO:0051123">
    <property type="term" value="P:RNA polymerase II preinitiation complex assembly"/>
    <property type="evidence" value="ECO:0007669"/>
    <property type="project" value="TreeGrafter"/>
</dbReference>
<keyword evidence="9" id="KW-1185">Reference proteome</keyword>
<sequence>MKTRGTARRKPESNVETPLNKQLIIRFPLDISERVHENINNDLNLSVHFIDKHKAEVEIFNEQFDAILVRLPTLVESLRTTDGIHLFKSGEISDILLVYREGEFPEGISEDYIYSHGITPPTKDIVMKRRSKQEALAISNHESYLSDVEYWDLAELQIAALMSKERDMKKNQKCEIFEEPDIDPVILEKILRKNGHIEFEGYSGKVISQEEVDEFEIDLENLQQYILTNDVSDDNDHEATENELYQETNIFDQTDEPSNSNDSNLTQNLHQSQDQNKDQIQSNQVDDMKETTNSLFPTQNSDFMDNLFNSRTSRAKNHQNMENTKNCIQEKSSTDSFSQMSKSSSGINLQNSPFGDDLLNAKYVDTFEDNPDFFDFGNHEHEDEEEEEEEEESPDQAEFQNLTTKKDSLVTQLEVCRGQLIRVGDNENMRQKINTRISSLEKNIAEIEEKIADLLK</sequence>
<comment type="similarity">
    <text evidence="2">Belongs to the TAF7 family.</text>
</comment>
<comment type="caution">
    <text evidence="8">The sequence shown here is derived from an EMBL/GenBank/DDBJ whole genome shotgun (WGS) entry which is preliminary data.</text>
</comment>
<reference evidence="8" key="1">
    <citation type="submission" date="2016-10" db="EMBL/GenBank/DDBJ databases">
        <authorList>
            <person name="Benchimol M."/>
            <person name="Almeida L.G."/>
            <person name="Vasconcelos A.T."/>
            <person name="Perreira-Neves A."/>
            <person name="Rosa I.A."/>
            <person name="Tasca T."/>
            <person name="Bogo M.R."/>
            <person name="de Souza W."/>
        </authorList>
    </citation>
    <scope>NUCLEOTIDE SEQUENCE [LARGE SCALE GENOMIC DNA]</scope>
    <source>
        <strain evidence="8">K</strain>
    </source>
</reference>
<evidence type="ECO:0000256" key="5">
    <source>
        <dbReference type="ARBA" id="ARBA00023242"/>
    </source>
</evidence>
<organism evidence="8 9">
    <name type="scientific">Tritrichomonas foetus</name>
    <dbReference type="NCBI Taxonomy" id="1144522"/>
    <lineage>
        <taxon>Eukaryota</taxon>
        <taxon>Metamonada</taxon>
        <taxon>Parabasalia</taxon>
        <taxon>Tritrichomonadida</taxon>
        <taxon>Tritrichomonadidae</taxon>
        <taxon>Tritrichomonas</taxon>
    </lineage>
</organism>
<dbReference type="CDD" id="cd08047">
    <property type="entry name" value="TAF7"/>
    <property type="match status" value="1"/>
</dbReference>
<proteinExistence type="inferred from homology"/>
<evidence type="ECO:0000313" key="8">
    <source>
        <dbReference type="EMBL" id="OHT16039.1"/>
    </source>
</evidence>
<evidence type="ECO:0000313" key="9">
    <source>
        <dbReference type="Proteomes" id="UP000179807"/>
    </source>
</evidence>
<name>A0A1J4KXS5_9EUKA</name>
<dbReference type="AlphaFoldDB" id="A0A1J4KXS5"/>
<evidence type="ECO:0000256" key="3">
    <source>
        <dbReference type="ARBA" id="ARBA00023015"/>
    </source>
</evidence>
<dbReference type="OrthoDB" id="153872at2759"/>
<dbReference type="Proteomes" id="UP000179807">
    <property type="component" value="Unassembled WGS sequence"/>
</dbReference>
<dbReference type="EMBL" id="MLAK01000156">
    <property type="protein sequence ID" value="OHT16039.1"/>
    <property type="molecule type" value="Genomic_DNA"/>
</dbReference>
<dbReference type="InterPro" id="IPR037817">
    <property type="entry name" value="TAF7"/>
</dbReference>
<evidence type="ECO:0000256" key="6">
    <source>
        <dbReference type="SAM" id="MobiDB-lite"/>
    </source>
</evidence>
<keyword evidence="3" id="KW-0805">Transcription regulation</keyword>
<evidence type="ECO:0000259" key="7">
    <source>
        <dbReference type="SMART" id="SM01370"/>
    </source>
</evidence>
<feature type="domain" description="TAFII55 protein conserved region" evidence="7">
    <location>
        <begin position="19"/>
        <end position="170"/>
    </location>
</feature>
<dbReference type="PANTHER" id="PTHR12228:SF0">
    <property type="entry name" value="TATA-BOX BINDING PROTEIN ASSOCIATED FACTOR 7"/>
    <property type="match status" value="1"/>
</dbReference>
<dbReference type="GO" id="GO:0005669">
    <property type="term" value="C:transcription factor TFIID complex"/>
    <property type="evidence" value="ECO:0007669"/>
    <property type="project" value="InterPro"/>
</dbReference>
<dbReference type="VEuPathDB" id="TrichDB:TRFO_13531"/>
<evidence type="ECO:0000256" key="4">
    <source>
        <dbReference type="ARBA" id="ARBA00023163"/>
    </source>
</evidence>
<keyword evidence="5" id="KW-0539">Nucleus</keyword>
<keyword evidence="4" id="KW-0804">Transcription</keyword>
<gene>
    <name evidence="8" type="ORF">TRFO_13531</name>
</gene>
<comment type="subcellular location">
    <subcellularLocation>
        <location evidence="1">Nucleus</location>
    </subcellularLocation>
</comment>
<dbReference type="GeneID" id="94832015"/>
<feature type="region of interest" description="Disordered" evidence="6">
    <location>
        <begin position="376"/>
        <end position="403"/>
    </location>
</feature>
<feature type="region of interest" description="Disordered" evidence="6">
    <location>
        <begin position="330"/>
        <end position="349"/>
    </location>
</feature>